<reference evidence="1" key="1">
    <citation type="submission" date="2018-05" db="EMBL/GenBank/DDBJ databases">
        <authorList>
            <person name="Lanie J.A."/>
            <person name="Ng W.-L."/>
            <person name="Kazmierczak K.M."/>
            <person name="Andrzejewski T.M."/>
            <person name="Davidsen T.M."/>
            <person name="Wayne K.J."/>
            <person name="Tettelin H."/>
            <person name="Glass J.I."/>
            <person name="Rusch D."/>
            <person name="Podicherti R."/>
            <person name="Tsui H.-C.T."/>
            <person name="Winkler M.E."/>
        </authorList>
    </citation>
    <scope>NUCLEOTIDE SEQUENCE</scope>
</reference>
<protein>
    <submittedName>
        <fullName evidence="1">Uncharacterized protein</fullName>
    </submittedName>
</protein>
<proteinExistence type="predicted"/>
<name>A0A382GUP6_9ZZZZ</name>
<organism evidence="1">
    <name type="scientific">marine metagenome</name>
    <dbReference type="NCBI Taxonomy" id="408172"/>
    <lineage>
        <taxon>unclassified sequences</taxon>
        <taxon>metagenomes</taxon>
        <taxon>ecological metagenomes</taxon>
    </lineage>
</organism>
<dbReference type="EMBL" id="UINC01057548">
    <property type="protein sequence ID" value="SVB78826.1"/>
    <property type="molecule type" value="Genomic_DNA"/>
</dbReference>
<accession>A0A382GUP6</accession>
<sequence>MNKGEWKQLKVRAFEREGKSFAEITSYNVEHAKKVISDFDEFSPTLFVVTDDTVYYILLDVQEAEKMQCSPMDQVKPILFSFVKNEKEFGKIDFYHILGEAWMKKFSTTGKTVNIDTDKIRYGDIAKMASRVEVLMEVMSKRGENTKIRHYEMVRQIDGEQVMAYKKVEYNGMDGDVAEQAVESTKFPSLTDCQQELEDLR</sequence>
<evidence type="ECO:0000313" key="1">
    <source>
        <dbReference type="EMBL" id="SVB78826.1"/>
    </source>
</evidence>
<gene>
    <name evidence="1" type="ORF">METZ01_LOCUS231680</name>
</gene>
<dbReference type="AlphaFoldDB" id="A0A382GUP6"/>